<comment type="caution">
    <text evidence="15">The sequence shown here is derived from an EMBL/GenBank/DDBJ whole genome shotgun (WGS) entry which is preliminary data.</text>
</comment>
<comment type="similarity">
    <text evidence="3">In the N-terminal section; belongs to the glycosyltransferase 51 family.</text>
</comment>
<dbReference type="SUPFAM" id="SSF56601">
    <property type="entry name" value="beta-lactamase/transpeptidase-like"/>
    <property type="match status" value="1"/>
</dbReference>
<dbReference type="SUPFAM" id="SSF53955">
    <property type="entry name" value="Lysozyme-like"/>
    <property type="match status" value="1"/>
</dbReference>
<feature type="domain" description="Penicillin-binding protein transpeptidase" evidence="13">
    <location>
        <begin position="370"/>
        <end position="637"/>
    </location>
</feature>
<comment type="pathway">
    <text evidence="1">Cell wall biogenesis; peptidoglycan biosynthesis.</text>
</comment>
<dbReference type="Gene3D" id="3.40.710.10">
    <property type="entry name" value="DD-peptidase/beta-lactamase superfamily"/>
    <property type="match status" value="1"/>
</dbReference>
<dbReference type="NCBIfam" id="TIGR02074">
    <property type="entry name" value="PBP_1a_fam"/>
    <property type="match status" value="1"/>
</dbReference>
<keyword evidence="4" id="KW-0121">Carboxypeptidase</keyword>
<evidence type="ECO:0000256" key="1">
    <source>
        <dbReference type="ARBA" id="ARBA00004752"/>
    </source>
</evidence>
<proteinExistence type="inferred from homology"/>
<dbReference type="PANTHER" id="PTHR32282">
    <property type="entry name" value="BINDING PROTEIN TRANSPEPTIDASE, PUTATIVE-RELATED"/>
    <property type="match status" value="1"/>
</dbReference>
<feature type="domain" description="Glycosyl transferase family 51" evidence="14">
    <location>
        <begin position="116"/>
        <end position="280"/>
    </location>
</feature>
<dbReference type="EC" id="2.4.99.28" evidence="10"/>
<evidence type="ECO:0000259" key="14">
    <source>
        <dbReference type="Pfam" id="PF00912"/>
    </source>
</evidence>
<evidence type="ECO:0000313" key="15">
    <source>
        <dbReference type="EMBL" id="EKJ93866.1"/>
    </source>
</evidence>
<gene>
    <name evidence="15" type="ORF">C241_22806</name>
</gene>
<keyword evidence="12" id="KW-0812">Transmembrane</keyword>
<dbReference type="InterPro" id="IPR001264">
    <property type="entry name" value="Glyco_trans_51"/>
</dbReference>
<evidence type="ECO:0000256" key="4">
    <source>
        <dbReference type="ARBA" id="ARBA00022645"/>
    </source>
</evidence>
<reference evidence="15 16" key="1">
    <citation type="journal article" date="2013" name="Genome Announc.">
        <title>Genome Sequence of Rhizobium lupini HPC(L) Isolated from Saline Desert Soil, Kutch (Gujarat).</title>
        <authorList>
            <person name="Agarwal L."/>
            <person name="Purohit H.J."/>
        </authorList>
    </citation>
    <scope>NUCLEOTIDE SEQUENCE [LARGE SCALE GENOMIC DNA]</scope>
    <source>
        <strain evidence="16">HPC(L)</strain>
    </source>
</reference>
<dbReference type="InterPro" id="IPR050396">
    <property type="entry name" value="Glycosyltr_51/Transpeptidase"/>
</dbReference>
<comment type="catalytic activity">
    <reaction evidence="11">
        <text>[GlcNAc-(1-&gt;4)-Mur2Ac(oyl-L-Ala-gamma-D-Glu-L-Lys-D-Ala-D-Ala)](n)-di-trans,octa-cis-undecaprenyl diphosphate + beta-D-GlcNAc-(1-&gt;4)-Mur2Ac(oyl-L-Ala-gamma-D-Glu-L-Lys-D-Ala-D-Ala)-di-trans,octa-cis-undecaprenyl diphosphate = [GlcNAc-(1-&gt;4)-Mur2Ac(oyl-L-Ala-gamma-D-Glu-L-Lys-D-Ala-D-Ala)](n+1)-di-trans,octa-cis-undecaprenyl diphosphate + di-trans,octa-cis-undecaprenyl diphosphate + H(+)</text>
        <dbReference type="Rhea" id="RHEA:23708"/>
        <dbReference type="Rhea" id="RHEA-COMP:9602"/>
        <dbReference type="Rhea" id="RHEA-COMP:9603"/>
        <dbReference type="ChEBI" id="CHEBI:15378"/>
        <dbReference type="ChEBI" id="CHEBI:58405"/>
        <dbReference type="ChEBI" id="CHEBI:60033"/>
        <dbReference type="ChEBI" id="CHEBI:78435"/>
        <dbReference type="EC" id="2.4.99.28"/>
    </reaction>
</comment>
<keyword evidence="6" id="KW-0328">Glycosyltransferase</keyword>
<evidence type="ECO:0000256" key="12">
    <source>
        <dbReference type="SAM" id="Phobius"/>
    </source>
</evidence>
<dbReference type="Pfam" id="PF00905">
    <property type="entry name" value="Transpeptidase"/>
    <property type="match status" value="1"/>
</dbReference>
<evidence type="ECO:0000256" key="8">
    <source>
        <dbReference type="ARBA" id="ARBA00022801"/>
    </source>
</evidence>
<keyword evidence="9" id="KW-0511">Multifunctional enzyme</keyword>
<keyword evidence="7" id="KW-0808">Transferase</keyword>
<evidence type="ECO:0000259" key="13">
    <source>
        <dbReference type="Pfam" id="PF00905"/>
    </source>
</evidence>
<dbReference type="InterPro" id="IPR001460">
    <property type="entry name" value="PCN-bd_Tpept"/>
</dbReference>
<keyword evidence="12" id="KW-1133">Transmembrane helix</keyword>
<sequence length="730" mass="79849">MQEEKDDKKGRKKRHILLRIDSFIDSGLWTAAARLVDFWEDITIASRKLHVRGWKKLLVNLTCDALTFGTAGSVVLLALAMPAFEETKKDWRYRGDFAVTFLDRYGNTIGHRGIIHEDSVPIDQMPDHFIKAVLATEDRRFFDHFGIDFIGLARAMSENARAGGVVQGGSTLTQQLAKNLFLTNERSLERKIKEAFLALWLETNMSKKEILSLYLDRAYMGGGTFGAAAAAQFYFGKNLTDVTLSESAILAGLFKAPAKYAPHVNLPAARARANTVLSNLVQSGLMTEGQVVGARRNPATVIDREDVKAPDYFLDWAFDEVQRLAAAGKFKDHTVVVRTTIDTGLQQAAEQAMEMGLRELGEGYRVKQGAMVMIENGGGVRAMVGGRDYGESQFNRATAALRQPGSSFKVYTYSAAMEKGMKPETLISDAPVTWRGWSPQNYGRSYAGKVTLQMALAKSYNTVPVRLAKDVLGTQVIVDTAKAMGVATPLRSDKTIPLGTSEVTVLDQATAYAVFPADGMQSRRHGIEQVLDYEGNVLYDFSHDEPPAKRVLSVDANSKMNQMLVTIPVMGTARRGALDNGIVSGGKTGTSQAYRDAWYVGFTGNYTTAVWFGNDDFTPMNNMTGGALPAMTFKRLMDYAHQGMELRPIPGIQNPLPTGARPQPSAEVAAAASSTPALPALTRPRSLSAEATRVIRSIGRKMKEATALNVTTQKVADAAIRDSKDEAARR</sequence>
<dbReference type="PANTHER" id="PTHR32282:SF33">
    <property type="entry name" value="PEPTIDOGLYCAN GLYCOSYLTRANSFERASE"/>
    <property type="match status" value="1"/>
</dbReference>
<comment type="similarity">
    <text evidence="2">In the C-terminal section; belongs to the transpeptidase family.</text>
</comment>
<dbReference type="InterPro" id="IPR012338">
    <property type="entry name" value="Beta-lactam/transpept-like"/>
</dbReference>
<organism evidence="15 16">
    <name type="scientific">Bradyrhizobium lupini HPC(L)</name>
    <dbReference type="NCBI Taxonomy" id="1229491"/>
    <lineage>
        <taxon>Bacteria</taxon>
        <taxon>Pseudomonadati</taxon>
        <taxon>Pseudomonadota</taxon>
        <taxon>Alphaproteobacteria</taxon>
        <taxon>Hyphomicrobiales</taxon>
        <taxon>Nitrobacteraceae</taxon>
        <taxon>Bradyrhizobium</taxon>
    </lineage>
</organism>
<keyword evidence="16" id="KW-1185">Reference proteome</keyword>
<protein>
    <recommendedName>
        <fullName evidence="10">peptidoglycan glycosyltransferase</fullName>
        <ecNumber evidence="10">2.4.99.28</ecNumber>
    </recommendedName>
</protein>
<dbReference type="EMBL" id="AMQQ01000034">
    <property type="protein sequence ID" value="EKJ93866.1"/>
    <property type="molecule type" value="Genomic_DNA"/>
</dbReference>
<evidence type="ECO:0000256" key="3">
    <source>
        <dbReference type="ARBA" id="ARBA00007739"/>
    </source>
</evidence>
<keyword evidence="12" id="KW-0472">Membrane</keyword>
<dbReference type="InterPro" id="IPR023346">
    <property type="entry name" value="Lysozyme-like_dom_sf"/>
</dbReference>
<keyword evidence="8" id="KW-0378">Hydrolase</keyword>
<dbReference type="RefSeq" id="WP_006700077.1">
    <property type="nucleotide sequence ID" value="NZ_AMQQ01000034.1"/>
</dbReference>
<dbReference type="Proteomes" id="UP000017668">
    <property type="component" value="Unassembled WGS sequence"/>
</dbReference>
<accession>A0ABN0HH36</accession>
<dbReference type="Pfam" id="PF00912">
    <property type="entry name" value="Transgly"/>
    <property type="match status" value="1"/>
</dbReference>
<evidence type="ECO:0000256" key="7">
    <source>
        <dbReference type="ARBA" id="ARBA00022679"/>
    </source>
</evidence>
<evidence type="ECO:0000256" key="10">
    <source>
        <dbReference type="ARBA" id="ARBA00044770"/>
    </source>
</evidence>
<feature type="transmembrane region" description="Helical" evidence="12">
    <location>
        <begin position="57"/>
        <end position="84"/>
    </location>
</feature>
<evidence type="ECO:0000256" key="9">
    <source>
        <dbReference type="ARBA" id="ARBA00023268"/>
    </source>
</evidence>
<evidence type="ECO:0000256" key="5">
    <source>
        <dbReference type="ARBA" id="ARBA00022670"/>
    </source>
</evidence>
<dbReference type="InterPro" id="IPR036950">
    <property type="entry name" value="PBP_transglycosylase"/>
</dbReference>
<keyword evidence="5" id="KW-0645">Protease</keyword>
<name>A0ABN0HH36_RHILU</name>
<evidence type="ECO:0000256" key="2">
    <source>
        <dbReference type="ARBA" id="ARBA00007090"/>
    </source>
</evidence>
<evidence type="ECO:0000256" key="11">
    <source>
        <dbReference type="ARBA" id="ARBA00049902"/>
    </source>
</evidence>
<evidence type="ECO:0000313" key="16">
    <source>
        <dbReference type="Proteomes" id="UP000017668"/>
    </source>
</evidence>
<dbReference type="Gene3D" id="1.10.3810.10">
    <property type="entry name" value="Biosynthetic peptidoglycan transglycosylase-like"/>
    <property type="match status" value="1"/>
</dbReference>
<evidence type="ECO:0000256" key="6">
    <source>
        <dbReference type="ARBA" id="ARBA00022676"/>
    </source>
</evidence>